<keyword evidence="8 9" id="KW-0472">Membrane</keyword>
<reference evidence="12" key="1">
    <citation type="journal article" date="2016" name="Nature">
        <title>The genome of the seagrass Zostera marina reveals angiosperm adaptation to the sea.</title>
        <authorList>
            <person name="Olsen J.L."/>
            <person name="Rouze P."/>
            <person name="Verhelst B."/>
            <person name="Lin Y.-C."/>
            <person name="Bayer T."/>
            <person name="Collen J."/>
            <person name="Dattolo E."/>
            <person name="De Paoli E."/>
            <person name="Dittami S."/>
            <person name="Maumus F."/>
            <person name="Michel G."/>
            <person name="Kersting A."/>
            <person name="Lauritano C."/>
            <person name="Lohaus R."/>
            <person name="Toepel M."/>
            <person name="Tonon T."/>
            <person name="Vanneste K."/>
            <person name="Amirebrahimi M."/>
            <person name="Brakel J."/>
            <person name="Bostroem C."/>
            <person name="Chovatia M."/>
            <person name="Grimwood J."/>
            <person name="Jenkins J.W."/>
            <person name="Jueterbock A."/>
            <person name="Mraz A."/>
            <person name="Stam W.T."/>
            <person name="Tice H."/>
            <person name="Bornberg-Bauer E."/>
            <person name="Green P.J."/>
            <person name="Pearson G.A."/>
            <person name="Procaccini G."/>
            <person name="Duarte C.M."/>
            <person name="Schmutz J."/>
            <person name="Reusch T.B.H."/>
            <person name="Van de Peer Y."/>
        </authorList>
    </citation>
    <scope>NUCLEOTIDE SEQUENCE [LARGE SCALE GENOMIC DNA]</scope>
    <source>
        <strain evidence="12">cv. Finnish</strain>
    </source>
</reference>
<evidence type="ECO:0000256" key="7">
    <source>
        <dbReference type="ARBA" id="ARBA00023098"/>
    </source>
</evidence>
<evidence type="ECO:0000256" key="6">
    <source>
        <dbReference type="ARBA" id="ARBA00022989"/>
    </source>
</evidence>
<protein>
    <submittedName>
        <fullName evidence="11">Sphingomyelin synthetase family protein</fullName>
    </submittedName>
</protein>
<keyword evidence="4 9" id="KW-0812">Transmembrane</keyword>
<dbReference type="GO" id="GO:0005886">
    <property type="term" value="C:plasma membrane"/>
    <property type="evidence" value="ECO:0000318"/>
    <property type="project" value="GO_Central"/>
</dbReference>
<comment type="similarity">
    <text evidence="2">Belongs to the sphingomyelin synthase family.</text>
</comment>
<keyword evidence="3" id="KW-0808">Transferase</keyword>
<keyword evidence="7" id="KW-0443">Lipid metabolism</keyword>
<dbReference type="GO" id="GO:0000139">
    <property type="term" value="C:Golgi membrane"/>
    <property type="evidence" value="ECO:0000318"/>
    <property type="project" value="GO_Central"/>
</dbReference>
<organism evidence="11 12">
    <name type="scientific">Zostera marina</name>
    <name type="common">Eelgrass</name>
    <dbReference type="NCBI Taxonomy" id="29655"/>
    <lineage>
        <taxon>Eukaryota</taxon>
        <taxon>Viridiplantae</taxon>
        <taxon>Streptophyta</taxon>
        <taxon>Embryophyta</taxon>
        <taxon>Tracheophyta</taxon>
        <taxon>Spermatophyta</taxon>
        <taxon>Magnoliopsida</taxon>
        <taxon>Liliopsida</taxon>
        <taxon>Zosteraceae</taxon>
        <taxon>Zostera</taxon>
    </lineage>
</organism>
<dbReference type="GO" id="GO:0033188">
    <property type="term" value="F:sphingomyelin synthase activity"/>
    <property type="evidence" value="ECO:0000318"/>
    <property type="project" value="GO_Central"/>
</dbReference>
<dbReference type="GO" id="GO:0005789">
    <property type="term" value="C:endoplasmic reticulum membrane"/>
    <property type="evidence" value="ECO:0000318"/>
    <property type="project" value="GO_Central"/>
</dbReference>
<evidence type="ECO:0000256" key="8">
    <source>
        <dbReference type="ARBA" id="ARBA00023136"/>
    </source>
</evidence>
<sequence>MTTGWGEENKMRRNQWSRWLFRENGGLGVAAISYVCVDYLRELSPRWHECLQPALWAALALASVVRAPFYKNWSSELRAAIPFLGSLIFMLSALLIEAFSVRFVTVVLGLDWHRSTNPLPDTGQWLLLALNEKLPNWAVEMLRAHFISLHHYLMLFMMLGFSVLFNSVKAPGLGLAARYMFTMAIGRLLRALTFVSTILPSLRPWCAASRFPVPSYPHPWAQNYYTPYSSDSNGNIRRLLSTDIHHTPTNTGTYPGEYRPEWGAMNFLIDILRPNPSEGPSWYNLLKRAGGGCNDLMYSGHMLVAVLTAMAWTEAYGGWSSGMIWVLVLHSAQREVRERHHYSTDCVVAIYVGILLWRFTDFIWSVKDSGKRRRLARFESLEGELMHAVKDSDMGKVQELMHQVDVAGKVKEGFSKIAILFFAGFTIVFALGVVLLAFFLTNDG</sequence>
<evidence type="ECO:0000256" key="5">
    <source>
        <dbReference type="ARBA" id="ARBA00022919"/>
    </source>
</evidence>
<feature type="transmembrane region" description="Helical" evidence="9">
    <location>
        <begin position="348"/>
        <end position="366"/>
    </location>
</feature>
<dbReference type="InterPro" id="IPR045221">
    <property type="entry name" value="Sphingomyelin_synth-like"/>
</dbReference>
<dbReference type="PANTHER" id="PTHR21290:SF25">
    <property type="entry name" value="SPHINGOMYELIN SYNTHASE-RELATED PROTEIN 1"/>
    <property type="match status" value="1"/>
</dbReference>
<name>A0A0K9PR29_ZOSMR</name>
<dbReference type="STRING" id="29655.A0A0K9PR29"/>
<dbReference type="EMBL" id="LFYR01000718">
    <property type="protein sequence ID" value="KMZ70675.1"/>
    <property type="molecule type" value="Genomic_DNA"/>
</dbReference>
<proteinExistence type="inferred from homology"/>
<evidence type="ECO:0000256" key="3">
    <source>
        <dbReference type="ARBA" id="ARBA00022679"/>
    </source>
</evidence>
<dbReference type="GO" id="GO:0046513">
    <property type="term" value="P:ceramide biosynthetic process"/>
    <property type="evidence" value="ECO:0000318"/>
    <property type="project" value="GO_Central"/>
</dbReference>
<feature type="transmembrane region" description="Helical" evidence="9">
    <location>
        <begin position="149"/>
        <end position="168"/>
    </location>
</feature>
<dbReference type="Proteomes" id="UP000036987">
    <property type="component" value="Unassembled WGS sequence"/>
</dbReference>
<feature type="transmembrane region" description="Helical" evidence="9">
    <location>
        <begin position="81"/>
        <end position="110"/>
    </location>
</feature>
<gene>
    <name evidence="11" type="ORF">ZOSMA_196G00240</name>
</gene>
<accession>A0A0K9PR29</accession>
<dbReference type="GO" id="GO:0047493">
    <property type="term" value="F:ceramide cholinephosphotransferase activity"/>
    <property type="evidence" value="ECO:0000318"/>
    <property type="project" value="GO_Central"/>
</dbReference>
<evidence type="ECO:0000256" key="4">
    <source>
        <dbReference type="ARBA" id="ARBA00022692"/>
    </source>
</evidence>
<evidence type="ECO:0000256" key="2">
    <source>
        <dbReference type="ARBA" id="ARBA00005441"/>
    </source>
</evidence>
<dbReference type="AlphaFoldDB" id="A0A0K9PR29"/>
<feature type="transmembrane region" description="Helical" evidence="9">
    <location>
        <begin position="417"/>
        <end position="440"/>
    </location>
</feature>
<evidence type="ECO:0000313" key="11">
    <source>
        <dbReference type="EMBL" id="KMZ70675.1"/>
    </source>
</evidence>
<evidence type="ECO:0000313" key="12">
    <source>
        <dbReference type="Proteomes" id="UP000036987"/>
    </source>
</evidence>
<dbReference type="OrthoDB" id="422827at2759"/>
<keyword evidence="12" id="KW-1185">Reference proteome</keyword>
<evidence type="ECO:0000259" key="10">
    <source>
        <dbReference type="Pfam" id="PF14360"/>
    </source>
</evidence>
<evidence type="ECO:0000256" key="9">
    <source>
        <dbReference type="SAM" id="Phobius"/>
    </source>
</evidence>
<keyword evidence="6 9" id="KW-1133">Transmembrane helix</keyword>
<feature type="domain" description="Sphingomyelin synthase-like" evidence="10">
    <location>
        <begin position="292"/>
        <end position="359"/>
    </location>
</feature>
<dbReference type="Pfam" id="PF14360">
    <property type="entry name" value="PAP2_C"/>
    <property type="match status" value="1"/>
</dbReference>
<comment type="caution">
    <text evidence="11">The sequence shown here is derived from an EMBL/GenBank/DDBJ whole genome shotgun (WGS) entry which is preliminary data.</text>
</comment>
<dbReference type="PANTHER" id="PTHR21290">
    <property type="entry name" value="SPHINGOMYELIN SYNTHETASE"/>
    <property type="match status" value="1"/>
</dbReference>
<feature type="transmembrane region" description="Helical" evidence="9">
    <location>
        <begin position="303"/>
        <end position="328"/>
    </location>
</feature>
<dbReference type="OMA" id="SYRHWSA"/>
<dbReference type="InterPro" id="IPR025749">
    <property type="entry name" value="Sphingomyelin_synth-like_dom"/>
</dbReference>
<keyword evidence="5" id="KW-0746">Sphingolipid metabolism</keyword>
<evidence type="ECO:0000256" key="1">
    <source>
        <dbReference type="ARBA" id="ARBA00004141"/>
    </source>
</evidence>
<comment type="subcellular location">
    <subcellularLocation>
        <location evidence="1">Membrane</location>
        <topology evidence="1">Multi-pass membrane protein</topology>
    </subcellularLocation>
</comment>